<dbReference type="EMBL" id="CP066681">
    <property type="protein sequence ID" value="QQG37193.1"/>
    <property type="molecule type" value="Genomic_DNA"/>
</dbReference>
<organism evidence="1 2">
    <name type="scientific">Micavibrio aeruginosavorus</name>
    <dbReference type="NCBI Taxonomy" id="349221"/>
    <lineage>
        <taxon>Bacteria</taxon>
        <taxon>Pseudomonadati</taxon>
        <taxon>Bdellovibrionota</taxon>
        <taxon>Bdellovibrionia</taxon>
        <taxon>Bdellovibrionales</taxon>
        <taxon>Pseudobdellovibrionaceae</taxon>
        <taxon>Micavibrio</taxon>
    </lineage>
</organism>
<evidence type="ECO:0000313" key="1">
    <source>
        <dbReference type="EMBL" id="QQG37193.1"/>
    </source>
</evidence>
<gene>
    <name evidence="1" type="ORF">HYS17_05375</name>
</gene>
<proteinExistence type="predicted"/>
<reference evidence="1 2" key="1">
    <citation type="submission" date="2020-07" db="EMBL/GenBank/DDBJ databases">
        <title>Huge and variable diversity of episymbiotic CPR bacteria and DPANN archaea in groundwater ecosystems.</title>
        <authorList>
            <person name="He C.Y."/>
            <person name="Keren R."/>
            <person name="Whittaker M."/>
            <person name="Farag I.F."/>
            <person name="Doudna J."/>
            <person name="Cate J.H.D."/>
            <person name="Banfield J.F."/>
        </authorList>
    </citation>
    <scope>NUCLEOTIDE SEQUENCE [LARGE SCALE GENOMIC DNA]</scope>
    <source>
        <strain evidence="1">NC_groundwater_70_Ag_B-0.1um_54_66</strain>
    </source>
</reference>
<dbReference type="Gene3D" id="3.40.50.450">
    <property type="match status" value="1"/>
</dbReference>
<accession>A0A7T5R447</accession>
<dbReference type="Proteomes" id="UP000595362">
    <property type="component" value="Chromosome"/>
</dbReference>
<name>A0A7T5R447_9BACT</name>
<sequence>MSRVAILGTWKTIQDDIAEDVGRYTRQVIQRGDRLYTGASPGAEHAAIAEALKWDNRAENIEVILPCPLEAYKSHILKSALNYVISKDEADRLVKLLYNLQIKNRRSLRFMKAPAVDQESLMARNLAVTDYVDEIIAFQINDSADMEICALRARKREIRVKLLQYYR</sequence>
<protein>
    <submittedName>
        <fullName evidence="1">Uncharacterized protein</fullName>
    </submittedName>
</protein>
<evidence type="ECO:0000313" key="2">
    <source>
        <dbReference type="Proteomes" id="UP000595362"/>
    </source>
</evidence>
<dbReference type="AlphaFoldDB" id="A0A7T5R447"/>